<evidence type="ECO:0000313" key="1">
    <source>
        <dbReference type="EMBL" id="MDO9710641.1"/>
    </source>
</evidence>
<dbReference type="RefSeq" id="WP_305105500.1">
    <property type="nucleotide sequence ID" value="NZ_JAUTWS010000019.1"/>
</dbReference>
<accession>A0ABT9E3A8</accession>
<organism evidence="1 2">
    <name type="scientific">Paracraurococcus lichenis</name>
    <dbReference type="NCBI Taxonomy" id="3064888"/>
    <lineage>
        <taxon>Bacteria</taxon>
        <taxon>Pseudomonadati</taxon>
        <taxon>Pseudomonadota</taxon>
        <taxon>Alphaproteobacteria</taxon>
        <taxon>Acetobacterales</taxon>
        <taxon>Roseomonadaceae</taxon>
        <taxon>Paracraurococcus</taxon>
    </lineage>
</organism>
<gene>
    <name evidence="1" type="ORF">Q7A36_19975</name>
</gene>
<proteinExistence type="predicted"/>
<evidence type="ECO:0000313" key="2">
    <source>
        <dbReference type="Proteomes" id="UP001243009"/>
    </source>
</evidence>
<keyword evidence="2" id="KW-1185">Reference proteome</keyword>
<dbReference type="EMBL" id="JAUTWS010000019">
    <property type="protein sequence ID" value="MDO9710641.1"/>
    <property type="molecule type" value="Genomic_DNA"/>
</dbReference>
<reference evidence="1 2" key="1">
    <citation type="submission" date="2023-08" db="EMBL/GenBank/DDBJ databases">
        <title>The draft genome sequence of Paracraurococcus sp. LOR1-02.</title>
        <authorList>
            <person name="Kingkaew E."/>
            <person name="Tanasupawat S."/>
        </authorList>
    </citation>
    <scope>NUCLEOTIDE SEQUENCE [LARGE SCALE GENOMIC DNA]</scope>
    <source>
        <strain evidence="1 2">LOR1-02</strain>
    </source>
</reference>
<name>A0ABT9E3A8_9PROT</name>
<sequence length="189" mass="20712">MRVVDQIPKMEPAALAALRANAMRWIEQGTDRQKREAETILLAIEVEERCRVRAKSEAELGRKAAIAERTRNRGLHDRVVEACRARPLAAWEVEVLRAIAADPGRDSDSLAEAINKGGGGYINLAVGSLCSEREPWLGTAPPAEDGSAPKVYSALLIDFTRHEDASGRVWHGWTLKPAAETALRQLGIL</sequence>
<comment type="caution">
    <text evidence="1">The sequence shown here is derived from an EMBL/GenBank/DDBJ whole genome shotgun (WGS) entry which is preliminary data.</text>
</comment>
<dbReference type="Proteomes" id="UP001243009">
    <property type="component" value="Unassembled WGS sequence"/>
</dbReference>
<protein>
    <submittedName>
        <fullName evidence="1">Uncharacterized protein</fullName>
    </submittedName>
</protein>